<evidence type="ECO:0000256" key="11">
    <source>
        <dbReference type="SAM" id="Coils"/>
    </source>
</evidence>
<organism evidence="15 16">
    <name type="scientific">Pythium oligandrum</name>
    <name type="common">Mycoparasitic fungus</name>
    <dbReference type="NCBI Taxonomy" id="41045"/>
    <lineage>
        <taxon>Eukaryota</taxon>
        <taxon>Sar</taxon>
        <taxon>Stramenopiles</taxon>
        <taxon>Oomycota</taxon>
        <taxon>Peronosporomycetes</taxon>
        <taxon>Pythiales</taxon>
        <taxon>Pythiaceae</taxon>
        <taxon>Pythium</taxon>
    </lineage>
</organism>
<dbReference type="Pfam" id="PF00023">
    <property type="entry name" value="Ank"/>
    <property type="match status" value="1"/>
</dbReference>
<keyword evidence="5" id="KW-0677">Repeat</keyword>
<dbReference type="SUPFAM" id="SSF47587">
    <property type="entry name" value="Domain of poly(ADP-ribose) polymerase"/>
    <property type="match status" value="1"/>
</dbReference>
<evidence type="ECO:0000256" key="5">
    <source>
        <dbReference type="ARBA" id="ARBA00022737"/>
    </source>
</evidence>
<dbReference type="Pfam" id="PF12796">
    <property type="entry name" value="Ank_2"/>
    <property type="match status" value="4"/>
</dbReference>
<keyword evidence="2 10" id="KW-0328">Glycosyltransferase</keyword>
<dbReference type="Gene3D" id="3.90.228.10">
    <property type="match status" value="1"/>
</dbReference>
<feature type="coiled-coil region" evidence="11">
    <location>
        <begin position="2237"/>
        <end position="2286"/>
    </location>
</feature>
<dbReference type="InterPro" id="IPR004102">
    <property type="entry name" value="Poly(ADP-ribose)pol_reg_dom"/>
</dbReference>
<dbReference type="InterPro" id="IPR012317">
    <property type="entry name" value="Poly(ADP-ribose)pol_cat_dom"/>
</dbReference>
<dbReference type="PROSITE" id="PS51977">
    <property type="entry name" value="WGR"/>
    <property type="match status" value="1"/>
</dbReference>
<feature type="compositionally biased region" description="Basic residues" evidence="12">
    <location>
        <begin position="59"/>
        <end position="68"/>
    </location>
</feature>
<evidence type="ECO:0000256" key="4">
    <source>
        <dbReference type="ARBA" id="ARBA00022695"/>
    </source>
</evidence>
<feature type="repeat" description="ANK" evidence="9">
    <location>
        <begin position="669"/>
        <end position="701"/>
    </location>
</feature>
<dbReference type="EMBL" id="SPLM01000003">
    <property type="protein sequence ID" value="TMW68079.1"/>
    <property type="molecule type" value="Genomic_DNA"/>
</dbReference>
<dbReference type="Pfam" id="PF05406">
    <property type="entry name" value="WGR"/>
    <property type="match status" value="1"/>
</dbReference>
<dbReference type="EC" id="2.4.2.-" evidence="10"/>
<feature type="compositionally biased region" description="Polar residues" evidence="12">
    <location>
        <begin position="1101"/>
        <end position="1113"/>
    </location>
</feature>
<keyword evidence="8" id="KW-0539">Nucleus</keyword>
<feature type="repeat" description="ANK" evidence="9">
    <location>
        <begin position="1253"/>
        <end position="1285"/>
    </location>
</feature>
<feature type="region of interest" description="Disordered" evidence="12">
    <location>
        <begin position="1061"/>
        <end position="1113"/>
    </location>
</feature>
<dbReference type="PROSITE" id="PS51059">
    <property type="entry name" value="PARP_CATALYTIC"/>
    <property type="match status" value="1"/>
</dbReference>
<reference evidence="15" key="1">
    <citation type="submission" date="2019-03" db="EMBL/GenBank/DDBJ databases">
        <title>Long read genome sequence of the mycoparasitic Pythium oligandrum ATCC 38472 isolated from sugarbeet rhizosphere.</title>
        <authorList>
            <person name="Gaulin E."/>
        </authorList>
    </citation>
    <scope>NUCLEOTIDE SEQUENCE</scope>
    <source>
        <strain evidence="15">ATCC 38472_TT</strain>
    </source>
</reference>
<feature type="repeat" description="ANK" evidence="9">
    <location>
        <begin position="636"/>
        <end position="668"/>
    </location>
</feature>
<evidence type="ECO:0000259" key="13">
    <source>
        <dbReference type="PROSITE" id="PS51059"/>
    </source>
</evidence>
<evidence type="ECO:0000256" key="1">
    <source>
        <dbReference type="ARBA" id="ARBA00004123"/>
    </source>
</evidence>
<dbReference type="SUPFAM" id="SSF142921">
    <property type="entry name" value="WGR domain-like"/>
    <property type="match status" value="1"/>
</dbReference>
<dbReference type="Proteomes" id="UP000794436">
    <property type="component" value="Unassembled WGS sequence"/>
</dbReference>
<feature type="repeat" description="ANK" evidence="9">
    <location>
        <begin position="1693"/>
        <end position="1725"/>
    </location>
</feature>
<feature type="repeat" description="ANK" evidence="9">
    <location>
        <begin position="1546"/>
        <end position="1574"/>
    </location>
</feature>
<dbReference type="PROSITE" id="PS50297">
    <property type="entry name" value="ANK_REP_REGION"/>
    <property type="match status" value="7"/>
</dbReference>
<comment type="subcellular location">
    <subcellularLocation>
        <location evidence="1">Nucleus</location>
    </subcellularLocation>
</comment>
<dbReference type="PANTHER" id="PTHR24126:SF14">
    <property type="entry name" value="ANK_REP_REGION DOMAIN-CONTAINING PROTEIN"/>
    <property type="match status" value="1"/>
</dbReference>
<dbReference type="Pfam" id="PF02877">
    <property type="entry name" value="PARP_reg"/>
    <property type="match status" value="1"/>
</dbReference>
<feature type="domain" description="WGR" evidence="14">
    <location>
        <begin position="2049"/>
        <end position="2152"/>
    </location>
</feature>
<dbReference type="Gene3D" id="1.25.40.20">
    <property type="entry name" value="Ankyrin repeat-containing domain"/>
    <property type="match status" value="8"/>
</dbReference>
<feature type="repeat" description="ANK" evidence="9">
    <location>
        <begin position="1219"/>
        <end position="1251"/>
    </location>
</feature>
<evidence type="ECO:0000256" key="3">
    <source>
        <dbReference type="ARBA" id="ARBA00022679"/>
    </source>
</evidence>
<dbReference type="InterPro" id="IPR036616">
    <property type="entry name" value="Poly(ADP-ribose)pol_reg_dom_sf"/>
</dbReference>
<gene>
    <name evidence="15" type="ORF">Poli38472_007751</name>
</gene>
<protein>
    <recommendedName>
        <fullName evidence="10">Poly [ADP-ribose] polymerase</fullName>
        <shortName evidence="10">PARP</shortName>
        <ecNumber evidence="10">2.4.2.-</ecNumber>
    </recommendedName>
</protein>
<feature type="compositionally biased region" description="Acidic residues" evidence="12">
    <location>
        <begin position="73"/>
        <end position="84"/>
    </location>
</feature>
<dbReference type="Pfam" id="PF13637">
    <property type="entry name" value="Ank_4"/>
    <property type="match status" value="1"/>
</dbReference>
<keyword evidence="3 10" id="KW-0808">Transferase</keyword>
<feature type="domain" description="PARP catalytic" evidence="13">
    <location>
        <begin position="2342"/>
        <end position="2589"/>
    </location>
</feature>
<keyword evidence="4" id="KW-0548">Nucleotidyltransferase</keyword>
<evidence type="ECO:0000313" key="15">
    <source>
        <dbReference type="EMBL" id="TMW68079.1"/>
    </source>
</evidence>
<dbReference type="InterPro" id="IPR036930">
    <property type="entry name" value="WGR_dom_sf"/>
</dbReference>
<evidence type="ECO:0000256" key="9">
    <source>
        <dbReference type="PROSITE-ProRule" id="PRU00023"/>
    </source>
</evidence>
<feature type="compositionally biased region" description="Acidic residues" evidence="12">
    <location>
        <begin position="1069"/>
        <end position="1095"/>
    </location>
</feature>
<dbReference type="Gene3D" id="2.20.140.10">
    <property type="entry name" value="WGR domain"/>
    <property type="match status" value="1"/>
</dbReference>
<keyword evidence="6 10" id="KW-0520">NAD</keyword>
<evidence type="ECO:0000313" key="16">
    <source>
        <dbReference type="Proteomes" id="UP000794436"/>
    </source>
</evidence>
<dbReference type="InterPro" id="IPR002110">
    <property type="entry name" value="Ankyrin_rpt"/>
</dbReference>
<feature type="repeat" description="ANK" evidence="9">
    <location>
        <begin position="603"/>
        <end position="635"/>
    </location>
</feature>
<feature type="region of interest" description="Disordered" evidence="12">
    <location>
        <begin position="30"/>
        <end position="88"/>
    </location>
</feature>
<dbReference type="InterPro" id="IPR036770">
    <property type="entry name" value="Ankyrin_rpt-contain_sf"/>
</dbReference>
<comment type="caution">
    <text evidence="15">The sequence shown here is derived from an EMBL/GenBank/DDBJ whole genome shotgun (WGS) entry which is preliminary data.</text>
</comment>
<dbReference type="SMART" id="SM00248">
    <property type="entry name" value="ANK"/>
    <property type="match status" value="26"/>
</dbReference>
<dbReference type="SUPFAM" id="SSF48403">
    <property type="entry name" value="Ankyrin repeat"/>
    <property type="match status" value="4"/>
</dbReference>
<keyword evidence="11" id="KW-0175">Coiled coil</keyword>
<keyword evidence="16" id="KW-1185">Reference proteome</keyword>
<evidence type="ECO:0000256" key="7">
    <source>
        <dbReference type="ARBA" id="ARBA00023043"/>
    </source>
</evidence>
<dbReference type="OrthoDB" id="74001at2759"/>
<dbReference type="GO" id="GO:0016779">
    <property type="term" value="F:nucleotidyltransferase activity"/>
    <property type="evidence" value="ECO:0007669"/>
    <property type="project" value="UniProtKB-KW"/>
</dbReference>
<dbReference type="SUPFAM" id="SSF56399">
    <property type="entry name" value="ADP-ribosylation"/>
    <property type="match status" value="1"/>
</dbReference>
<evidence type="ECO:0000256" key="8">
    <source>
        <dbReference type="ARBA" id="ARBA00023242"/>
    </source>
</evidence>
<feature type="repeat" description="ANK" evidence="9">
    <location>
        <begin position="1386"/>
        <end position="1424"/>
    </location>
</feature>
<dbReference type="PANTHER" id="PTHR24126">
    <property type="entry name" value="ANKYRIN REPEAT, PH AND SEC7 DOMAIN CONTAINING PROTEIN SECG-RELATED"/>
    <property type="match status" value="1"/>
</dbReference>
<dbReference type="CDD" id="cd07997">
    <property type="entry name" value="WGR_PARP"/>
    <property type="match status" value="1"/>
</dbReference>
<evidence type="ECO:0000256" key="12">
    <source>
        <dbReference type="SAM" id="MobiDB-lite"/>
    </source>
</evidence>
<name>A0A8K1CR55_PYTOL</name>
<dbReference type="Gene3D" id="1.20.142.10">
    <property type="entry name" value="Poly(ADP-ribose) polymerase, regulatory domain"/>
    <property type="match status" value="1"/>
</dbReference>
<dbReference type="Pfam" id="PF00644">
    <property type="entry name" value="PARP"/>
    <property type="match status" value="1"/>
</dbReference>
<dbReference type="GO" id="GO:0003950">
    <property type="term" value="F:NAD+ poly-ADP-ribosyltransferase activity"/>
    <property type="evidence" value="ECO:0007669"/>
    <property type="project" value="UniProtKB-UniRule"/>
</dbReference>
<dbReference type="InterPro" id="IPR008893">
    <property type="entry name" value="WGR_domain"/>
</dbReference>
<evidence type="ECO:0000256" key="2">
    <source>
        <dbReference type="ARBA" id="ARBA00022676"/>
    </source>
</evidence>
<evidence type="ECO:0000259" key="14">
    <source>
        <dbReference type="PROSITE" id="PS51977"/>
    </source>
</evidence>
<feature type="region of interest" description="Disordered" evidence="12">
    <location>
        <begin position="177"/>
        <end position="253"/>
    </location>
</feature>
<accession>A0A8K1CR55</accession>
<sequence length="2718" mass="302251">MAAEDGKRKWAEVDWEVAMEAQTYVAVFAASSPEEKEVSPATVASKKRRGRPPKDKGKAATRRKGKRAKVAEEEQEAGGEDEETAATTTSAAVEEFWLAQLLDDVTENMLESDVGVHMRWLNKRASGPPNCYDYAYDEVVDVQTILCQVYLQEHGDGTLELTDKSLARVQRCLRRTKGEAAGGDEDMSEEEKPPPSKRKRRSSVVRDVDDDGETTRRRRGSTSGGGSGRRSSTTKKLSKREEAMHIPPRCASVEVDKYEDTEIQGNHAFDLLKDDVVATGKEVIRAVVTKNHTMLKKLTEDMDVYKHLHSFSVLHGVDVKKSAIHYAVEADDLTAAGMLINARKIESKHLATSPAFSLPSHSTGKHTSSYSDYNRRAINASRGGREGNNALMEDKENMVASEEDNFLWECNTTSVKMLTLFFPTGDWSNYTIAYNVGRVCRVGNYKLAHKLIETLGRNGGWGFNDLHVKVLSDTDEELPAFRSASAIKQAYNTKIRPLHLACINPNTKYLETLWDSAGTEWSSAKDDLAYEPIHFAAACESTAPLAFLLERKCNMFARNKHRQTPIMRAITARREENAIFILDKAAEEDDEILQKAISEHGPGSFQPIHYAAYRNCPRVLEHLLKKGADVNSVCEGKMTPLCIAAREGYYDCVKVLLDHGAKVDLGNKLKKTPLIFAVKNGHTRVAALLVNHGANVNAYDTSDNSVAHYAASYGWKSCLELLMDAGAEFWAKNSWGFVPLTCALLKQRQQCAEFILEKDPNQQFVDFRDRDGCTMLFLQCKHSTNTSQLKYLLDKGLNPNVGNSENEHPLQVMIARAAASKSRDEDLPFYVDAVRLLLENGANANIEIERNEQTADNSSTLLLQPLQLAIQGQLRDIFLMLLNDFNADPDLRGSDGSDVWMAAAYLGQKGEAYLEDLIKHQKKGQKLRFEARNNAGDNFFHCVSSNVVRHPISPELVQTCLKKCADPGALLNGSNKDGLTPLQKLLKNERNVPSDDLSAPEHADKLDEIRKADIRYADLVGIFAAYATDPVSWCMYMDENKAKAGGADLATETYAELDTLTAVNASNDGESDSDEDEDDEDDEEDEDEESEDGDNEDKSNPTKTVPETTSQSKGVKVASILHLAVNRKLKTSPDDAKLEWYGQNLVNLLLTKIKFDKATIDFPDYAKFKTPLDYAVQHNDAESVSSLLAKKANPNHSPVKCPTCVKENTPCTNGCKRDPLDTSLVVAARNHNVEICRLLLHYGADVKCYEQGSLSSPLHLAMESNDVEITSYLLEHNADLSKVNTSGSTPLHLAVSARHSVVAQQPHEGEVEYTETESLTLPGSGKVSAISVALQSDQAKHVVIHYDSKKLTPIHLASANRDLELLRALVLVSDNKKDCVNKPDAFERTPLHHAVNAASMSPDASFEVERFLLQSGADPNAVDEFGFGALHFALFKLDLDWHFRYDEGKDKTEAKREREDGTYEEKKKGAFQKVFNGIPASATDPVETVSNLTSIKGIDTTTQDTLGRSPLHLAAATGAFVCASALLAIHASSLNKSRALSVVDTDGFTPLGRAVLYLRETTIMTLLQNGADVDGLITTGKDGEEGKTQQWSYFYHAVKHSLTGICHMLLNAKFPKRQAVEDALLCGQFQLANNLMVGIEVSTGSTLLTRENSRQETPLHALAKVDKPFDDLARSIAWTFVDAGVALNHKNNVGNSPLHYAAKVGNIHLMDFLLHNKCEMNQVNKEGETPLLYSLKRSKAGVGVVLDVVKYFLSKSTLNLHIKDRRGVNILSAFVDRFVNDEMIEQKVFFEHVEALMKKGIDVNTAFVSSKKKDFFENELFGSSVGSKMPLLIRAVYAKPSSFRCNVMGALLRYGAKVNVVDGNGFSLMMHLTARNMISELNLVLGKTKTLRDPVDSKSTKVLSIHVPAGDVKQALAYMNKQGQTVLHIAVKPTTYGSYENAEIIELLLAGGASLQGADKNKKSPVDYMLDQSSRFLYRYIRSKHPKFAPKEENEVFDDAMEAWTDIPDYVKDASAYIEECEATGKITRTRVKPQPNSNCDVGSLKRVFGEVDENDNVVPGEEFDALLTKVDVKNGRFGLNVFYKCQIVHDQIQDLYVVFTNWGRIGEEGKFQNTPFHSAEDAIVEFKKIFRSKTGNHWKDRHEFVKHDKKYNLVQRVNYHTKLKDEVTTPFIDSADSSAFAPSGRGFAPSVTDMLCAITDIRNLQLAATESCNYRDNLPLANAAELRGAVAKLLDVRNVIESRNKLDEEMNQVRSDISDDASSKLDELSKKHAQLTEEISEKSSRYYEVMPCNEDSFGSSIKAFDNIADVNAEITRLNLLIDITQTYKMIIAAKRNQHKIHPLDYCYDAMQVNLAPLAQDSQEATLLTKYFFNGIRPCERKSYRISNLFEVSRNGERSRFVETLNDKPTLKEKHSHLLWHGTKRTNLMGILSQGLRIAPPEAPHQGYMYGKGLYFANVTAKSLAYCDDPYLITSKTKDKDGNEVNKERKVHYLLLCEVAVGSPTKVTAARTTKLYGQPVEAAESVHACGHHTPDPLGMIVSPLSGAALPLGTVGQVGVAFPIASAWAKSTLTPEPWNYYDRNPKNAPETLEYWGSLIEKLNEGETFEVDKAEEKELFFTYYSDSKTITVQMLTKNLNGGGDDGPWCDATLKITATCKPNTNGVDFSWHVKHYRNVFLNTPLEEGFSLIQTDRSQYDEVIVYNEGQARIRYLVEVESL</sequence>
<dbReference type="PROSITE" id="PS50088">
    <property type="entry name" value="ANK_REPEAT"/>
    <property type="match status" value="9"/>
</dbReference>
<dbReference type="GO" id="GO:0005634">
    <property type="term" value="C:nucleus"/>
    <property type="evidence" value="ECO:0007669"/>
    <property type="project" value="UniProtKB-SubCell"/>
</dbReference>
<feature type="repeat" description="ANK" evidence="9">
    <location>
        <begin position="1922"/>
        <end position="1960"/>
    </location>
</feature>
<dbReference type="SMART" id="SM00773">
    <property type="entry name" value="WGR"/>
    <property type="match status" value="1"/>
</dbReference>
<evidence type="ECO:0000256" key="6">
    <source>
        <dbReference type="ARBA" id="ARBA00023027"/>
    </source>
</evidence>
<proteinExistence type="predicted"/>
<evidence type="ECO:0000256" key="10">
    <source>
        <dbReference type="RuleBase" id="RU362114"/>
    </source>
</evidence>
<keyword evidence="7 9" id="KW-0040">ANK repeat</keyword>